<dbReference type="NCBIfam" id="TIGR01136">
    <property type="entry name" value="cysKM"/>
    <property type="match status" value="1"/>
</dbReference>
<protein>
    <recommendedName>
        <fullName evidence="4 12">Cysteine synthase</fullName>
        <ecNumber evidence="4 12">2.5.1.47</ecNumber>
    </recommendedName>
</protein>
<dbReference type="OrthoDB" id="9815130at2"/>
<dbReference type="PROSITE" id="PS00901">
    <property type="entry name" value="CYS_SYNTHASE"/>
    <property type="match status" value="1"/>
</dbReference>
<organism evidence="14 15">
    <name type="scientific">Desulfonauticus submarinus</name>
    <dbReference type="NCBI Taxonomy" id="206665"/>
    <lineage>
        <taxon>Bacteria</taxon>
        <taxon>Pseudomonadati</taxon>
        <taxon>Thermodesulfobacteriota</taxon>
        <taxon>Desulfovibrionia</taxon>
        <taxon>Desulfovibrionales</taxon>
        <taxon>Desulfonauticaceae</taxon>
        <taxon>Desulfonauticus</taxon>
    </lineage>
</organism>
<evidence type="ECO:0000313" key="14">
    <source>
        <dbReference type="EMBL" id="SDN40536.1"/>
    </source>
</evidence>
<gene>
    <name evidence="14" type="ORF">SAMN04488516_10233</name>
</gene>
<comment type="cofactor">
    <cofactor evidence="1 10 12">
        <name>pyridoxal 5'-phosphate</name>
        <dbReference type="ChEBI" id="CHEBI:597326"/>
    </cofactor>
</comment>
<name>A0A1H0B4H0_9BACT</name>
<comment type="catalytic activity">
    <reaction evidence="9 12">
        <text>O-acetyl-L-serine + hydrogen sulfide = L-cysteine + acetate</text>
        <dbReference type="Rhea" id="RHEA:14829"/>
        <dbReference type="ChEBI" id="CHEBI:29919"/>
        <dbReference type="ChEBI" id="CHEBI:30089"/>
        <dbReference type="ChEBI" id="CHEBI:35235"/>
        <dbReference type="ChEBI" id="CHEBI:58340"/>
        <dbReference type="EC" id="2.5.1.47"/>
    </reaction>
</comment>
<dbReference type="GO" id="GO:0006535">
    <property type="term" value="P:cysteine biosynthetic process from serine"/>
    <property type="evidence" value="ECO:0007669"/>
    <property type="project" value="UniProtKB-UniRule"/>
</dbReference>
<dbReference type="NCBIfam" id="TIGR01139">
    <property type="entry name" value="cysK"/>
    <property type="match status" value="1"/>
</dbReference>
<dbReference type="STRING" id="206665.SAMN04488516_10233"/>
<dbReference type="PANTHER" id="PTHR10314">
    <property type="entry name" value="CYSTATHIONINE BETA-SYNTHASE"/>
    <property type="match status" value="1"/>
</dbReference>
<dbReference type="Pfam" id="PF00291">
    <property type="entry name" value="PALP"/>
    <property type="match status" value="1"/>
</dbReference>
<dbReference type="InterPro" id="IPR050214">
    <property type="entry name" value="Cys_Synth/Cystath_Beta-Synth"/>
</dbReference>
<dbReference type="GO" id="GO:0004124">
    <property type="term" value="F:cysteine synthase activity"/>
    <property type="evidence" value="ECO:0007669"/>
    <property type="project" value="UniProtKB-UniRule"/>
</dbReference>
<sequence>MIYKSVLDIIGCTPMVYLNSLSHKCKSKIIAKLEYFNPGGSVKDRIAKHILIKAREEGKIDQNTLIVEATSGNTGIGLALVCSMLGLNLVIVMPENMSTERQRLLRKLGAKLILTPKEQGMQGAVNKAQTICKEEKNVFLVSQFENLYNVEAHYLFTAKEIWEDTNGQIDIFVAGVGSGGTITGVGKRLKEYKPTIQVYAVEPANSAVLSGGEAGSHLIQGIGAGFVPKIFDASIVDGVIKVRDEDALDMASWLIAKEGIMAGISSGANCWAAVELAKIAENKGKNIIFLACDTAERYLSTILFEEKNNG</sequence>
<dbReference type="InterPro" id="IPR005856">
    <property type="entry name" value="Cys_synth"/>
</dbReference>
<evidence type="ECO:0000256" key="10">
    <source>
        <dbReference type="PIRSR" id="PIRSR605856-50"/>
    </source>
</evidence>
<keyword evidence="6 12" id="KW-0808">Transferase</keyword>
<dbReference type="FunFam" id="3.40.50.1100:FF:000006">
    <property type="entry name" value="Cysteine synthase"/>
    <property type="match status" value="1"/>
</dbReference>
<accession>A0A1H0B4H0</accession>
<evidence type="ECO:0000256" key="8">
    <source>
        <dbReference type="ARBA" id="ARBA00023192"/>
    </source>
</evidence>
<evidence type="ECO:0000256" key="6">
    <source>
        <dbReference type="ARBA" id="ARBA00022679"/>
    </source>
</evidence>
<comment type="similarity">
    <text evidence="3 12">Belongs to the cysteine synthase/cystathionine beta-synthase family.</text>
</comment>
<evidence type="ECO:0000256" key="11">
    <source>
        <dbReference type="PIRSR" id="PIRSR605856-51"/>
    </source>
</evidence>
<proteinExistence type="inferred from homology"/>
<dbReference type="SUPFAM" id="SSF53686">
    <property type="entry name" value="Tryptophan synthase beta subunit-like PLP-dependent enzymes"/>
    <property type="match status" value="1"/>
</dbReference>
<reference evidence="14 15" key="1">
    <citation type="submission" date="2016-10" db="EMBL/GenBank/DDBJ databases">
        <authorList>
            <person name="de Groot N.N."/>
        </authorList>
    </citation>
    <scope>NUCLEOTIDE SEQUENCE [LARGE SCALE GENOMIC DNA]</scope>
    <source>
        <strain evidence="14 15">DSM 15269</strain>
    </source>
</reference>
<feature type="binding site" evidence="10">
    <location>
        <position position="73"/>
    </location>
    <ligand>
        <name>pyridoxal 5'-phosphate</name>
        <dbReference type="ChEBI" id="CHEBI:597326"/>
    </ligand>
</feature>
<evidence type="ECO:0000259" key="13">
    <source>
        <dbReference type="Pfam" id="PF00291"/>
    </source>
</evidence>
<feature type="binding site" evidence="10">
    <location>
        <begin position="177"/>
        <end position="181"/>
    </location>
    <ligand>
        <name>pyridoxal 5'-phosphate</name>
        <dbReference type="ChEBI" id="CHEBI:597326"/>
    </ligand>
</feature>
<keyword evidence="5 12" id="KW-0028">Amino-acid biosynthesis</keyword>
<keyword evidence="8 12" id="KW-0198">Cysteine biosynthesis</keyword>
<evidence type="ECO:0000256" key="9">
    <source>
        <dbReference type="ARBA" id="ARBA00047931"/>
    </source>
</evidence>
<dbReference type="CDD" id="cd01561">
    <property type="entry name" value="CBS_like"/>
    <property type="match status" value="1"/>
</dbReference>
<keyword evidence="7 10" id="KW-0663">Pyridoxal phosphate</keyword>
<dbReference type="RefSeq" id="WP_092062965.1">
    <property type="nucleotide sequence ID" value="NZ_FNIN01000002.1"/>
</dbReference>
<evidence type="ECO:0000256" key="12">
    <source>
        <dbReference type="RuleBase" id="RU003985"/>
    </source>
</evidence>
<dbReference type="EC" id="2.5.1.47" evidence="4 12"/>
<dbReference type="InterPro" id="IPR036052">
    <property type="entry name" value="TrpB-like_PALP_sf"/>
</dbReference>
<keyword evidence="15" id="KW-1185">Reference proteome</keyword>
<dbReference type="EMBL" id="FNIN01000002">
    <property type="protein sequence ID" value="SDN40536.1"/>
    <property type="molecule type" value="Genomic_DNA"/>
</dbReference>
<dbReference type="UniPathway" id="UPA00136">
    <property type="reaction ID" value="UER00200"/>
</dbReference>
<feature type="domain" description="Tryptophan synthase beta chain-like PALP" evidence="13">
    <location>
        <begin position="7"/>
        <end position="293"/>
    </location>
</feature>
<evidence type="ECO:0000256" key="5">
    <source>
        <dbReference type="ARBA" id="ARBA00022605"/>
    </source>
</evidence>
<evidence type="ECO:0000256" key="7">
    <source>
        <dbReference type="ARBA" id="ARBA00022898"/>
    </source>
</evidence>
<feature type="binding site" evidence="10">
    <location>
        <position position="265"/>
    </location>
    <ligand>
        <name>pyridoxal 5'-phosphate</name>
        <dbReference type="ChEBI" id="CHEBI:597326"/>
    </ligand>
</feature>
<dbReference type="InterPro" id="IPR005859">
    <property type="entry name" value="CysK"/>
</dbReference>
<evidence type="ECO:0000256" key="1">
    <source>
        <dbReference type="ARBA" id="ARBA00001933"/>
    </source>
</evidence>
<evidence type="ECO:0000256" key="3">
    <source>
        <dbReference type="ARBA" id="ARBA00007103"/>
    </source>
</evidence>
<dbReference type="AlphaFoldDB" id="A0A1H0B4H0"/>
<evidence type="ECO:0000256" key="2">
    <source>
        <dbReference type="ARBA" id="ARBA00004962"/>
    </source>
</evidence>
<dbReference type="InterPro" id="IPR001216">
    <property type="entry name" value="P-phosphate_BS"/>
</dbReference>
<comment type="pathway">
    <text evidence="2">Amino-acid biosynthesis; L-cysteine biosynthesis; L-cysteine from L-serine: step 2/2.</text>
</comment>
<dbReference type="Proteomes" id="UP000199602">
    <property type="component" value="Unassembled WGS sequence"/>
</dbReference>
<dbReference type="InterPro" id="IPR001926">
    <property type="entry name" value="TrpB-like_PALP"/>
</dbReference>
<evidence type="ECO:0000313" key="15">
    <source>
        <dbReference type="Proteomes" id="UP000199602"/>
    </source>
</evidence>
<feature type="modified residue" description="N6-(pyridoxal phosphate)lysine" evidence="11">
    <location>
        <position position="43"/>
    </location>
</feature>
<dbReference type="Gene3D" id="3.40.50.1100">
    <property type="match status" value="2"/>
</dbReference>
<evidence type="ECO:0000256" key="4">
    <source>
        <dbReference type="ARBA" id="ARBA00012681"/>
    </source>
</evidence>